<evidence type="ECO:0000259" key="6">
    <source>
        <dbReference type="Pfam" id="PF08646"/>
    </source>
</evidence>
<dbReference type="Pfam" id="PF08646">
    <property type="entry name" value="Rep_fac-A_C"/>
    <property type="match status" value="1"/>
</dbReference>
<name>A0A484N7J7_9ASTE</name>
<evidence type="ECO:0000256" key="1">
    <source>
        <dbReference type="ARBA" id="ARBA00005690"/>
    </source>
</evidence>
<evidence type="ECO:0000256" key="3">
    <source>
        <dbReference type="ARBA" id="ARBA00022771"/>
    </source>
</evidence>
<dbReference type="PANTHER" id="PTHR45786:SF74">
    <property type="entry name" value="ATP-DEPENDENT DNA HELICASE"/>
    <property type="match status" value="1"/>
</dbReference>
<evidence type="ECO:0000256" key="5">
    <source>
        <dbReference type="ARBA" id="ARBA00023125"/>
    </source>
</evidence>
<keyword evidence="2" id="KW-0479">Metal-binding</keyword>
<dbReference type="Proteomes" id="UP000595140">
    <property type="component" value="Unassembled WGS sequence"/>
</dbReference>
<accession>A0A484N7J7</accession>
<reference evidence="7 8" key="1">
    <citation type="submission" date="2018-04" db="EMBL/GenBank/DDBJ databases">
        <authorList>
            <person name="Vogel A."/>
        </authorList>
    </citation>
    <scope>NUCLEOTIDE SEQUENCE [LARGE SCALE GENOMIC DNA]</scope>
</reference>
<evidence type="ECO:0000256" key="4">
    <source>
        <dbReference type="ARBA" id="ARBA00022833"/>
    </source>
</evidence>
<dbReference type="InterPro" id="IPR013955">
    <property type="entry name" value="Rep_factor-A_C"/>
</dbReference>
<comment type="similarity">
    <text evidence="1">Belongs to the replication factor A protein 1 family.</text>
</comment>
<dbReference type="AlphaFoldDB" id="A0A484N7J7"/>
<protein>
    <recommendedName>
        <fullName evidence="6">Replication factor A C-terminal domain-containing protein</fullName>
    </recommendedName>
</protein>
<dbReference type="PANTHER" id="PTHR45786">
    <property type="entry name" value="DNA BINDING PROTEIN-LIKE"/>
    <property type="match status" value="1"/>
</dbReference>
<keyword evidence="4" id="KW-0862">Zinc</keyword>
<proteinExistence type="inferred from homology"/>
<evidence type="ECO:0000256" key="2">
    <source>
        <dbReference type="ARBA" id="ARBA00022723"/>
    </source>
</evidence>
<feature type="domain" description="Replication factor A C-terminal" evidence="6">
    <location>
        <begin position="121"/>
        <end position="220"/>
    </location>
</feature>
<dbReference type="InterPro" id="IPR012340">
    <property type="entry name" value="NA-bd_OB-fold"/>
</dbReference>
<keyword evidence="8" id="KW-1185">Reference proteome</keyword>
<keyword evidence="3" id="KW-0863">Zinc-finger</keyword>
<gene>
    <name evidence="7" type="ORF">CCAM_LOCUS39087</name>
</gene>
<dbReference type="OrthoDB" id="1301747at2759"/>
<keyword evidence="5" id="KW-0238">DNA-binding</keyword>
<dbReference type="GO" id="GO:0003677">
    <property type="term" value="F:DNA binding"/>
    <property type="evidence" value="ECO:0007669"/>
    <property type="project" value="UniProtKB-KW"/>
</dbReference>
<dbReference type="InterPro" id="IPR047192">
    <property type="entry name" value="Euk_RPA1_DBD_C"/>
</dbReference>
<dbReference type="Gene3D" id="2.40.50.140">
    <property type="entry name" value="Nucleic acid-binding proteins"/>
    <property type="match status" value="2"/>
</dbReference>
<dbReference type="GO" id="GO:0008270">
    <property type="term" value="F:zinc ion binding"/>
    <property type="evidence" value="ECO:0007669"/>
    <property type="project" value="UniProtKB-KW"/>
</dbReference>
<dbReference type="CDD" id="cd04476">
    <property type="entry name" value="RPA1_DBD_C"/>
    <property type="match status" value="1"/>
</dbReference>
<evidence type="ECO:0000313" key="7">
    <source>
        <dbReference type="EMBL" id="VFQ97311.1"/>
    </source>
</evidence>
<organism evidence="7 8">
    <name type="scientific">Cuscuta campestris</name>
    <dbReference type="NCBI Taxonomy" id="132261"/>
    <lineage>
        <taxon>Eukaryota</taxon>
        <taxon>Viridiplantae</taxon>
        <taxon>Streptophyta</taxon>
        <taxon>Embryophyta</taxon>
        <taxon>Tracheophyta</taxon>
        <taxon>Spermatophyta</taxon>
        <taxon>Magnoliopsida</taxon>
        <taxon>eudicotyledons</taxon>
        <taxon>Gunneridae</taxon>
        <taxon>Pentapetalae</taxon>
        <taxon>asterids</taxon>
        <taxon>lamiids</taxon>
        <taxon>Solanales</taxon>
        <taxon>Convolvulaceae</taxon>
        <taxon>Cuscuteae</taxon>
        <taxon>Cuscuta</taxon>
        <taxon>Cuscuta subgen. Grammica</taxon>
        <taxon>Cuscuta sect. Cleistogrammica</taxon>
    </lineage>
</organism>
<evidence type="ECO:0000313" key="8">
    <source>
        <dbReference type="Proteomes" id="UP000595140"/>
    </source>
</evidence>
<dbReference type="SUPFAM" id="SSF50249">
    <property type="entry name" value="Nucleic acid-binding proteins"/>
    <property type="match status" value="1"/>
</dbReference>
<dbReference type="EMBL" id="OOIL02006492">
    <property type="protein sequence ID" value="VFQ97311.1"/>
    <property type="molecule type" value="Genomic_DNA"/>
</dbReference>
<sequence>MPLQRLDVTLFGEYVDVLKSFFRHAPLEHAVIVIQYAKVKMFQGNYILQNVMYGTRLLLNPEINVVIAFRQRTLGGSSQPQPVRLSCDNIMSSDQNDFLDTSKTRVIANLKECNEDGSYVVYGTIVAVNNESDWWYLACKCNRAAKPDGAMYYCVHCSSRVFKVTPRYLIKLSVKDDSGTTTFLLFDREASNILNISCAELMEKCDLDGSFENPKEFDDLLLGKTYIFKVEDGEYAVYGPIKGVDGGADWFMPTCRCGSEVIPRNGFYYCSDCNKCVVNVIPSRQNNSSAIDISLVEDLKYMIDEHNVLAQSFRRARDFVHSEPTSTLSMRLLISRSRDSRNYNIPTADEVAALIVGDFDSSNEERDIIVAKRNGFLQQINETHPTFIPLQYPLLFPFGEDGYHENICIRESFFLQNNVKHPNVSAREFVAYRIQERENDGGILLLARRLYLQFLVDAYTIVEAQRIQWVKLNQDQLRGAIMSGILEAVIRVTQSKSDDAHNEVRDETEKYYDCRYVSACEASWRILSFDIHHRWPAVLRLNFHLAGQKFVTFKEQQKLKDVARQNLYKPSMFEA</sequence>